<dbReference type="EMBL" id="MU853826">
    <property type="protein sequence ID" value="KAK3938606.1"/>
    <property type="molecule type" value="Genomic_DNA"/>
</dbReference>
<reference evidence="2" key="1">
    <citation type="journal article" date="2023" name="Mol. Phylogenet. Evol.">
        <title>Genome-scale phylogeny and comparative genomics of the fungal order Sordariales.</title>
        <authorList>
            <person name="Hensen N."/>
            <person name="Bonometti L."/>
            <person name="Westerberg I."/>
            <person name="Brannstrom I.O."/>
            <person name="Guillou S."/>
            <person name="Cros-Aarteil S."/>
            <person name="Calhoun S."/>
            <person name="Haridas S."/>
            <person name="Kuo A."/>
            <person name="Mondo S."/>
            <person name="Pangilinan J."/>
            <person name="Riley R."/>
            <person name="LaButti K."/>
            <person name="Andreopoulos B."/>
            <person name="Lipzen A."/>
            <person name="Chen C."/>
            <person name="Yan M."/>
            <person name="Daum C."/>
            <person name="Ng V."/>
            <person name="Clum A."/>
            <person name="Steindorff A."/>
            <person name="Ohm R.A."/>
            <person name="Martin F."/>
            <person name="Silar P."/>
            <person name="Natvig D.O."/>
            <person name="Lalanne C."/>
            <person name="Gautier V."/>
            <person name="Ament-Velasquez S.L."/>
            <person name="Kruys A."/>
            <person name="Hutchinson M.I."/>
            <person name="Powell A.J."/>
            <person name="Barry K."/>
            <person name="Miller A.N."/>
            <person name="Grigoriev I.V."/>
            <person name="Debuchy R."/>
            <person name="Gladieux P."/>
            <person name="Hiltunen Thoren M."/>
            <person name="Johannesson H."/>
        </authorList>
    </citation>
    <scope>NUCLEOTIDE SEQUENCE [LARGE SCALE GENOMIC DNA]</scope>
    <source>
        <strain evidence="2">CBS 340.73</strain>
    </source>
</reference>
<accession>A0AAN6N4V8</accession>
<dbReference type="Proteomes" id="UP001303473">
    <property type="component" value="Unassembled WGS sequence"/>
</dbReference>
<comment type="caution">
    <text evidence="1">The sequence shown here is derived from an EMBL/GenBank/DDBJ whole genome shotgun (WGS) entry which is preliminary data.</text>
</comment>
<evidence type="ECO:0000313" key="1">
    <source>
        <dbReference type="EMBL" id="KAK3938606.1"/>
    </source>
</evidence>
<protein>
    <submittedName>
        <fullName evidence="1">Uncharacterized protein</fullName>
    </submittedName>
</protein>
<organism evidence="1 2">
    <name type="scientific">Diplogelasinospora grovesii</name>
    <dbReference type="NCBI Taxonomy" id="303347"/>
    <lineage>
        <taxon>Eukaryota</taxon>
        <taxon>Fungi</taxon>
        <taxon>Dikarya</taxon>
        <taxon>Ascomycota</taxon>
        <taxon>Pezizomycotina</taxon>
        <taxon>Sordariomycetes</taxon>
        <taxon>Sordariomycetidae</taxon>
        <taxon>Sordariales</taxon>
        <taxon>Diplogelasinosporaceae</taxon>
        <taxon>Diplogelasinospora</taxon>
    </lineage>
</organism>
<proteinExistence type="predicted"/>
<keyword evidence="2" id="KW-1185">Reference proteome</keyword>
<sequence>MADPATTVPAIADGVITSSLVHSQTSITSDHNVSPDRLSHLSWNEILHVDHGLKVLYPPPAKIPGGRGYGIDLVAIHGLQGDREWSWTSRVTKFNWLTESIPKRFPGIRVLTYGYSDMTENASEELNASLVQNRTESSQV</sequence>
<gene>
    <name evidence="1" type="ORF">QBC46DRAFT_440049</name>
</gene>
<name>A0AAN6N4V8_9PEZI</name>
<evidence type="ECO:0000313" key="2">
    <source>
        <dbReference type="Proteomes" id="UP001303473"/>
    </source>
</evidence>
<dbReference type="AlphaFoldDB" id="A0AAN6N4V8"/>